<dbReference type="Proteomes" id="UP000193240">
    <property type="component" value="Unassembled WGS sequence"/>
</dbReference>
<feature type="compositionally biased region" description="Acidic residues" evidence="1">
    <location>
        <begin position="155"/>
        <end position="167"/>
    </location>
</feature>
<dbReference type="AlphaFoldDB" id="A0A1Y2M4D9"/>
<evidence type="ECO:0000313" key="3">
    <source>
        <dbReference type="Proteomes" id="UP000193240"/>
    </source>
</evidence>
<dbReference type="EMBL" id="KZ107841">
    <property type="protein sequence ID" value="OSS50960.1"/>
    <property type="molecule type" value="Genomic_DNA"/>
</dbReference>
<keyword evidence="3" id="KW-1185">Reference proteome</keyword>
<sequence>MRLLGQPGTTLLVPGVRAGLPHLLADDRLPLDAYHGEKDGWGLGLAERMQEGALRVCFAVARTGCLWWRRRRGQARALDVLPFAAGVRALPSVVRADGGPAAHVAVDGRGAELAVHDGVEDRLEVIQEDGVARALEDEGEAPVRVYAGGGGEVQGGDEDVGDEEGDAEEHAQQHDAEAGVDAAEGEDLEAVRLLDGVDQLPRREDPPRVAHERFPGPHALVGVRAQAVEVGEVGPRLGHPEGLDAQERDDVQFRAPGGEEGPDLQPGDDVVQEVGDEEQGRRGGEVPAVVRVVDEDEGAVPEGEHEFEEDELVQPYPRAVVAEDDEDEDDQAADVVALRPGLEEAALRGEAVAGRWGGSGGGLRDGIWQAFAQEMCR</sequence>
<proteinExistence type="predicted"/>
<accession>A0A1Y2M4D9</accession>
<evidence type="ECO:0000256" key="1">
    <source>
        <dbReference type="SAM" id="MobiDB-lite"/>
    </source>
</evidence>
<organism evidence="2 3">
    <name type="scientific">Epicoccum nigrum</name>
    <name type="common">Soil fungus</name>
    <name type="synonym">Epicoccum purpurascens</name>
    <dbReference type="NCBI Taxonomy" id="105696"/>
    <lineage>
        <taxon>Eukaryota</taxon>
        <taxon>Fungi</taxon>
        <taxon>Dikarya</taxon>
        <taxon>Ascomycota</taxon>
        <taxon>Pezizomycotina</taxon>
        <taxon>Dothideomycetes</taxon>
        <taxon>Pleosporomycetidae</taxon>
        <taxon>Pleosporales</taxon>
        <taxon>Pleosporineae</taxon>
        <taxon>Didymellaceae</taxon>
        <taxon>Epicoccum</taxon>
    </lineage>
</organism>
<name>A0A1Y2M4D9_EPING</name>
<reference evidence="2 3" key="1">
    <citation type="journal article" date="2017" name="Genome Announc.">
        <title>Genome sequence of the saprophytic ascomycete Epicoccum nigrum ICMP 19927 strain isolated from New Zealand.</title>
        <authorList>
            <person name="Fokin M."/>
            <person name="Fleetwood D."/>
            <person name="Weir B.S."/>
            <person name="Villas-Boas S.G."/>
        </authorList>
    </citation>
    <scope>NUCLEOTIDE SEQUENCE [LARGE SCALE GENOMIC DNA]</scope>
    <source>
        <strain evidence="2 3">ICMP 19927</strain>
    </source>
</reference>
<evidence type="ECO:0000313" key="2">
    <source>
        <dbReference type="EMBL" id="OSS50960.1"/>
    </source>
</evidence>
<feature type="region of interest" description="Disordered" evidence="1">
    <location>
        <begin position="137"/>
        <end position="180"/>
    </location>
</feature>
<gene>
    <name evidence="2" type="ORF">B5807_04626</name>
</gene>
<protein>
    <submittedName>
        <fullName evidence="2">Uncharacterized protein</fullName>
    </submittedName>
</protein>
<feature type="compositionally biased region" description="Basic and acidic residues" evidence="1">
    <location>
        <begin position="168"/>
        <end position="177"/>
    </location>
</feature>
<dbReference type="InParanoid" id="A0A1Y2M4D9"/>